<evidence type="ECO:0000313" key="9">
    <source>
        <dbReference type="EMBL" id="GIL25331.1"/>
    </source>
</evidence>
<dbReference type="Gene3D" id="2.120.10.10">
    <property type="match status" value="1"/>
</dbReference>
<keyword evidence="5" id="KW-1015">Disulfide bond</keyword>
<feature type="signal peptide" evidence="7">
    <location>
        <begin position="1"/>
        <end position="28"/>
    </location>
</feature>
<evidence type="ECO:0000259" key="8">
    <source>
        <dbReference type="SMART" id="SM00560"/>
    </source>
</evidence>
<feature type="region of interest" description="Disordered" evidence="6">
    <location>
        <begin position="407"/>
        <end position="426"/>
    </location>
</feature>
<dbReference type="GO" id="GO:0004308">
    <property type="term" value="F:exo-alpha-sialidase activity"/>
    <property type="evidence" value="ECO:0007669"/>
    <property type="project" value="UniProtKB-EC"/>
</dbReference>
<evidence type="ECO:0000256" key="5">
    <source>
        <dbReference type="ARBA" id="ARBA00023157"/>
    </source>
</evidence>
<protein>
    <recommendedName>
        <fullName evidence="3">exo-alpha-sialidase</fullName>
        <ecNumber evidence="3">3.2.1.18</ecNumber>
    </recommendedName>
</protein>
<dbReference type="EMBL" id="BOPO01000006">
    <property type="protein sequence ID" value="GIL25331.1"/>
    <property type="molecule type" value="Genomic_DNA"/>
</dbReference>
<sequence length="623" mass="65752">MSIRTSRGLVVAATVAAGVMVSTQSAGARPVAADATGRNSDTNPAISYSTVFSRDQDGYNSFRIPSIVRTDNGTLLAFAEGRVDSPSDNGNIDVVLKRSVDGGRTWGPLQVVDDNNDDKSGNPVPVVDRRTGRIILNTTHTGGQETLQTITCGQATAQHTRRPFIQYSDDDGRTWSTPRDITNEAKLPTWRHFVGGPGHGIQLQHGSHAGRLVIAGDHSITPPAGMDCTDPGVFGGQAIFSDDGGTSWHVGGIDDASATHPNESTAAELPDGTVYFNTRTGSTALVGRADTTSHDGGTSFDHSYRPVPDVVAAQVSGSVLALGDRLVLSAPNHATSRERMTLWSSTGHGRTWRQGPLVYAGPSSYSDLVQLPASDRSIGLLYENGDRVPTDTRVTYGQRITFARVPTGLLNSPPPAPARTPDAGPGHHDAVVGGAPQPVAGRFGGAFHLAGDYVEVPRTPALLFGRKPFSMAAWFRTSSTRKQTVVWANGTGSQPQWSVQLLANQTLRATVNGKNVDAAGTYADGAWHQVVLTRGSDAVSLYVDGTLAASGAAVPGSVSDDSVGGIRFGARLDGINDPLLGDLDDSWLADRALTADQVQHLYADNTLPADATVLHLPMEKIHR</sequence>
<comment type="catalytic activity">
    <reaction evidence="1">
        <text>Hydrolysis of alpha-(2-&gt;3)-, alpha-(2-&gt;6)-, alpha-(2-&gt;8)- glycosidic linkages of terminal sialic acid residues in oligosaccharides, glycoproteins, glycolipids, colominic acid and synthetic substrates.</text>
        <dbReference type="EC" id="3.2.1.18"/>
    </reaction>
</comment>
<dbReference type="CDD" id="cd15482">
    <property type="entry name" value="Sialidase_non-viral"/>
    <property type="match status" value="1"/>
</dbReference>
<dbReference type="InterPro" id="IPR011040">
    <property type="entry name" value="Sialidase"/>
</dbReference>
<reference evidence="10" key="1">
    <citation type="journal article" date="2021" name="Int. J. Syst. Evol. Microbiol.">
        <title>Actinocatenispora comari sp. nov., an endophytic actinomycete isolated from aerial parts of Comarum salesowianum.</title>
        <authorList>
            <person name="Oyunbileg N."/>
            <person name="Iizaka Y."/>
            <person name="Hamada M."/>
            <person name="Davaapurev B.O."/>
            <person name="Fukumoto A."/>
            <person name="Tsetseg B."/>
            <person name="Kato F."/>
            <person name="Tamura T."/>
            <person name="Batkhuu J."/>
            <person name="Anzai Y."/>
        </authorList>
    </citation>
    <scope>NUCLEOTIDE SEQUENCE [LARGE SCALE GENOMIC DNA]</scope>
    <source>
        <strain evidence="10">NUM-2625</strain>
    </source>
</reference>
<feature type="domain" description="LamG-like jellyroll fold" evidence="8">
    <location>
        <begin position="467"/>
        <end position="596"/>
    </location>
</feature>
<dbReference type="GO" id="GO:0009313">
    <property type="term" value="P:oligosaccharide catabolic process"/>
    <property type="evidence" value="ECO:0007669"/>
    <property type="project" value="TreeGrafter"/>
</dbReference>
<gene>
    <name evidence="9" type="ORF">NUM_05860</name>
</gene>
<comment type="caution">
    <text evidence="9">The sequence shown here is derived from an EMBL/GenBank/DDBJ whole genome shotgun (WGS) entry which is preliminary data.</text>
</comment>
<accession>A0A8J4A5B5</accession>
<dbReference type="InterPro" id="IPR036278">
    <property type="entry name" value="Sialidase_sf"/>
</dbReference>
<evidence type="ECO:0000256" key="3">
    <source>
        <dbReference type="ARBA" id="ARBA00012733"/>
    </source>
</evidence>
<evidence type="ECO:0000256" key="4">
    <source>
        <dbReference type="ARBA" id="ARBA00022729"/>
    </source>
</evidence>
<keyword evidence="4 7" id="KW-0732">Signal</keyword>
<evidence type="ECO:0000256" key="6">
    <source>
        <dbReference type="SAM" id="MobiDB-lite"/>
    </source>
</evidence>
<dbReference type="InterPro" id="IPR013320">
    <property type="entry name" value="ConA-like_dom_sf"/>
</dbReference>
<organism evidence="9 10">
    <name type="scientific">Actinocatenispora comari</name>
    <dbReference type="NCBI Taxonomy" id="2807577"/>
    <lineage>
        <taxon>Bacteria</taxon>
        <taxon>Bacillati</taxon>
        <taxon>Actinomycetota</taxon>
        <taxon>Actinomycetes</taxon>
        <taxon>Micromonosporales</taxon>
        <taxon>Micromonosporaceae</taxon>
        <taxon>Actinocatenispora</taxon>
    </lineage>
</organism>
<dbReference type="PANTHER" id="PTHR10628">
    <property type="entry name" value="SIALIDASE"/>
    <property type="match status" value="1"/>
</dbReference>
<evidence type="ECO:0000256" key="1">
    <source>
        <dbReference type="ARBA" id="ARBA00000427"/>
    </source>
</evidence>
<dbReference type="SUPFAM" id="SSF50939">
    <property type="entry name" value="Sialidases"/>
    <property type="match status" value="1"/>
</dbReference>
<dbReference type="Pfam" id="PF13088">
    <property type="entry name" value="BNR_2"/>
    <property type="match status" value="1"/>
</dbReference>
<proteinExistence type="inferred from homology"/>
<dbReference type="Gene3D" id="2.60.120.200">
    <property type="match status" value="1"/>
</dbReference>
<comment type="similarity">
    <text evidence="2">Belongs to the glycosyl hydrolase 33 family.</text>
</comment>
<dbReference type="Pfam" id="PF13385">
    <property type="entry name" value="Laminin_G_3"/>
    <property type="match status" value="1"/>
</dbReference>
<evidence type="ECO:0000256" key="7">
    <source>
        <dbReference type="SAM" id="SignalP"/>
    </source>
</evidence>
<dbReference type="GO" id="GO:0005737">
    <property type="term" value="C:cytoplasm"/>
    <property type="evidence" value="ECO:0007669"/>
    <property type="project" value="TreeGrafter"/>
</dbReference>
<dbReference type="RefSeq" id="WP_207122963.1">
    <property type="nucleotide sequence ID" value="NZ_BOPO01000006.1"/>
</dbReference>
<dbReference type="GO" id="GO:0016020">
    <property type="term" value="C:membrane"/>
    <property type="evidence" value="ECO:0007669"/>
    <property type="project" value="TreeGrafter"/>
</dbReference>
<dbReference type="EC" id="3.2.1.18" evidence="3"/>
<keyword evidence="10" id="KW-1185">Reference proteome</keyword>
<feature type="region of interest" description="Disordered" evidence="6">
    <location>
        <begin position="107"/>
        <end position="126"/>
    </location>
</feature>
<dbReference type="PANTHER" id="PTHR10628:SF30">
    <property type="entry name" value="EXO-ALPHA-SIALIDASE"/>
    <property type="match status" value="1"/>
</dbReference>
<dbReference type="SMART" id="SM00560">
    <property type="entry name" value="LamGL"/>
    <property type="match status" value="1"/>
</dbReference>
<name>A0A8J4A5B5_9ACTN</name>
<evidence type="ECO:0000313" key="10">
    <source>
        <dbReference type="Proteomes" id="UP000614996"/>
    </source>
</evidence>
<dbReference type="AlphaFoldDB" id="A0A8J4A5B5"/>
<dbReference type="InterPro" id="IPR006558">
    <property type="entry name" value="LamG-like"/>
</dbReference>
<dbReference type="GO" id="GO:0006689">
    <property type="term" value="P:ganglioside catabolic process"/>
    <property type="evidence" value="ECO:0007669"/>
    <property type="project" value="TreeGrafter"/>
</dbReference>
<evidence type="ECO:0000256" key="2">
    <source>
        <dbReference type="ARBA" id="ARBA00009348"/>
    </source>
</evidence>
<dbReference type="InterPro" id="IPR026856">
    <property type="entry name" value="Sialidase_fam"/>
</dbReference>
<dbReference type="SUPFAM" id="SSF49899">
    <property type="entry name" value="Concanavalin A-like lectins/glucanases"/>
    <property type="match status" value="1"/>
</dbReference>
<feature type="chain" id="PRO_5035191618" description="exo-alpha-sialidase" evidence="7">
    <location>
        <begin position="29"/>
        <end position="623"/>
    </location>
</feature>
<dbReference type="Proteomes" id="UP000614996">
    <property type="component" value="Unassembled WGS sequence"/>
</dbReference>